<dbReference type="EMBL" id="MWPS01000038">
    <property type="protein sequence ID" value="OPG15275.1"/>
    <property type="molecule type" value="Genomic_DNA"/>
</dbReference>
<protein>
    <submittedName>
        <fullName evidence="2">Uncharacterized protein</fullName>
    </submittedName>
</protein>
<dbReference type="RefSeq" id="WP_079291562.1">
    <property type="nucleotide sequence ID" value="NZ_MWPS01000038.1"/>
</dbReference>
<gene>
    <name evidence="2" type="ORF">B2M26_12475</name>
</gene>
<name>A0A1V4EQR4_9BACL</name>
<evidence type="ECO:0000256" key="1">
    <source>
        <dbReference type="SAM" id="MobiDB-lite"/>
    </source>
</evidence>
<organism evidence="2 3">
    <name type="scientific">Ferroacidibacillus organovorans</name>
    <dbReference type="NCBI Taxonomy" id="1765683"/>
    <lineage>
        <taxon>Bacteria</taxon>
        <taxon>Bacillati</taxon>
        <taxon>Bacillota</taxon>
        <taxon>Bacilli</taxon>
        <taxon>Bacillales</taxon>
        <taxon>Alicyclobacillaceae</taxon>
        <taxon>Ferroacidibacillus</taxon>
    </lineage>
</organism>
<dbReference type="Proteomes" id="UP000190229">
    <property type="component" value="Unassembled WGS sequence"/>
</dbReference>
<keyword evidence="3" id="KW-1185">Reference proteome</keyword>
<evidence type="ECO:0000313" key="3">
    <source>
        <dbReference type="Proteomes" id="UP000190229"/>
    </source>
</evidence>
<sequence>MRETDLYEPIRAHFAKQGYQVQAEVNDCDMVALRDDEVLVIELKTSLNMTVLIQATARQAQSDGVYVGVPAPKGRRAYKTFRGATRVMKRLGLGLITVDIATGNLATHATPEAHVTRKNKQKRAGIVREASGRSLSYNIGGSTRTKLMTAYREDALRIAKVLADVEDASVADVRSKSGVERSGAILYRNPYTWFARSARGRYQLTETGRAALSSYPQPHPLPALPEENTPRQKAPRSRTLRT</sequence>
<comment type="caution">
    <text evidence="2">The sequence shown here is derived from an EMBL/GenBank/DDBJ whole genome shotgun (WGS) entry which is preliminary data.</text>
</comment>
<dbReference type="AlphaFoldDB" id="A0A1V4EQR4"/>
<proteinExistence type="predicted"/>
<feature type="compositionally biased region" description="Basic residues" evidence="1">
    <location>
        <begin position="233"/>
        <end position="242"/>
    </location>
</feature>
<accession>A0A1V4EQR4</accession>
<dbReference type="Pfam" id="PF09929">
    <property type="entry name" value="DUF2161"/>
    <property type="match status" value="1"/>
</dbReference>
<feature type="region of interest" description="Disordered" evidence="1">
    <location>
        <begin position="212"/>
        <end position="242"/>
    </location>
</feature>
<dbReference type="InterPro" id="IPR018679">
    <property type="entry name" value="DUF2161"/>
</dbReference>
<reference evidence="2 3" key="1">
    <citation type="submission" date="2017-02" db="EMBL/GenBank/DDBJ databases">
        <title>Draft genome of Acidibacillus ferrooxidans Huett2.</title>
        <authorList>
            <person name="Schopf S."/>
        </authorList>
    </citation>
    <scope>NUCLEOTIDE SEQUENCE [LARGE SCALE GENOMIC DNA]</scope>
    <source>
        <strain evidence="2 3">Huett2</strain>
    </source>
</reference>
<evidence type="ECO:0000313" key="2">
    <source>
        <dbReference type="EMBL" id="OPG15275.1"/>
    </source>
</evidence>